<dbReference type="EMBL" id="FPIW01000016">
    <property type="protein sequence ID" value="SFW41304.1"/>
    <property type="molecule type" value="Genomic_DNA"/>
</dbReference>
<dbReference type="Proteomes" id="UP000182680">
    <property type="component" value="Unassembled WGS sequence"/>
</dbReference>
<comment type="caution">
    <text evidence="1">The sequence shown here is derived from an EMBL/GenBank/DDBJ whole genome shotgun (WGS) entry which is preliminary data.</text>
</comment>
<dbReference type="AlphaFoldDB" id="A0AA94HSA0"/>
<organism evidence="1 2">
    <name type="scientific">Desulfovibrio desulfuricans</name>
    <dbReference type="NCBI Taxonomy" id="876"/>
    <lineage>
        <taxon>Bacteria</taxon>
        <taxon>Pseudomonadati</taxon>
        <taxon>Thermodesulfobacteriota</taxon>
        <taxon>Desulfovibrionia</taxon>
        <taxon>Desulfovibrionales</taxon>
        <taxon>Desulfovibrionaceae</taxon>
        <taxon>Desulfovibrio</taxon>
    </lineage>
</organism>
<reference evidence="2" key="1">
    <citation type="submission" date="2016-11" db="EMBL/GenBank/DDBJ databases">
        <authorList>
            <person name="Jaros S."/>
            <person name="Januszkiewicz K."/>
            <person name="Wedrychowicz H."/>
        </authorList>
    </citation>
    <scope>NUCLEOTIDE SEQUENCE [LARGE SCALE GENOMIC DNA]</scope>
    <source>
        <strain evidence="2">DSM 7057</strain>
    </source>
</reference>
<protein>
    <submittedName>
        <fullName evidence="1">Uncharacterized protein</fullName>
    </submittedName>
</protein>
<proteinExistence type="predicted"/>
<name>A0AA94HSA0_DESDE</name>
<evidence type="ECO:0000313" key="2">
    <source>
        <dbReference type="Proteomes" id="UP000182680"/>
    </source>
</evidence>
<accession>A0AA94HSA0</accession>
<gene>
    <name evidence="1" type="ORF">SAMN02910291_01209</name>
</gene>
<evidence type="ECO:0000313" key="1">
    <source>
        <dbReference type="EMBL" id="SFW41304.1"/>
    </source>
</evidence>
<sequence length="119" mass="13578">MHGGIKFFVSYEESRGRIPGFPDMCRMTFAGVRLMRSAVLWCFFCRCQFAGAIAQRRCPLWYFLQGPAATGRWLSDFAFFHHFRYLCHILVSPAGKVDQQDGILRHARGHLDGMCQGVG</sequence>